<evidence type="ECO:0000256" key="3">
    <source>
        <dbReference type="ARBA" id="ARBA00019141"/>
    </source>
</evidence>
<proteinExistence type="inferred from homology"/>
<evidence type="ECO:0000256" key="8">
    <source>
        <dbReference type="ARBA" id="ARBA00023242"/>
    </source>
</evidence>
<keyword evidence="6" id="KW-0175">Coiled coil</keyword>
<keyword evidence="4" id="KW-0156">Chromatin regulator</keyword>
<evidence type="ECO:0000256" key="4">
    <source>
        <dbReference type="ARBA" id="ARBA00022853"/>
    </source>
</evidence>
<reference evidence="11" key="1">
    <citation type="submission" date="2019-12" db="UniProtKB">
        <authorList>
            <consortium name="WormBaseParasite"/>
        </authorList>
    </citation>
    <scope>IDENTIFICATION</scope>
</reference>
<evidence type="ECO:0000256" key="7">
    <source>
        <dbReference type="ARBA" id="ARBA00023163"/>
    </source>
</evidence>
<dbReference type="Proteomes" id="UP000046395">
    <property type="component" value="Unassembled WGS sequence"/>
</dbReference>
<keyword evidence="8" id="KW-0539">Nucleus</keyword>
<keyword evidence="7" id="KW-0804">Transcription</keyword>
<evidence type="ECO:0000313" key="11">
    <source>
        <dbReference type="WBParaSite" id="TMUE_2000007130.1"/>
    </source>
</evidence>
<dbReference type="Pfam" id="PF09340">
    <property type="entry name" value="NuA4"/>
    <property type="match status" value="1"/>
</dbReference>
<evidence type="ECO:0000313" key="10">
    <source>
        <dbReference type="Proteomes" id="UP000046395"/>
    </source>
</evidence>
<comment type="subcellular location">
    <subcellularLocation>
        <location evidence="1">Nucleus</location>
    </subcellularLocation>
</comment>
<feature type="compositionally biased region" description="Basic and acidic residues" evidence="9">
    <location>
        <begin position="100"/>
        <end position="109"/>
    </location>
</feature>
<name>A0A5S6QIZ0_TRIMR</name>
<comment type="similarity">
    <text evidence="2">Belongs to the EAF6 family.</text>
</comment>
<dbReference type="WBParaSite" id="TMUE_2000007130.1">
    <property type="protein sequence ID" value="TMUE_2000007130.1"/>
    <property type="gene ID" value="WBGene00286936"/>
</dbReference>
<organism evidence="10 11">
    <name type="scientific">Trichuris muris</name>
    <name type="common">Mouse whipworm</name>
    <dbReference type="NCBI Taxonomy" id="70415"/>
    <lineage>
        <taxon>Eukaryota</taxon>
        <taxon>Metazoa</taxon>
        <taxon>Ecdysozoa</taxon>
        <taxon>Nematoda</taxon>
        <taxon>Enoplea</taxon>
        <taxon>Dorylaimia</taxon>
        <taxon>Trichinellida</taxon>
        <taxon>Trichuridae</taxon>
        <taxon>Trichuris</taxon>
    </lineage>
</organism>
<evidence type="ECO:0000256" key="6">
    <source>
        <dbReference type="ARBA" id="ARBA00023054"/>
    </source>
</evidence>
<sequence length="182" mass="20281">MDKPRYKPELLVSLSTQLKGMRNDLAAIERQMCQYESSCIKASVKTGNVLTGWKHLGSQTDSLEEALPTCQDQGKLFRIERLFSFSSPSTEKICKEMMTEQESAQKELENGGNSSSSQQSKSAKSHTRTRSVNDSVRDPPLYGSFGSASDHFVHRMPLSGVYFIKSTIRHLRSDSTGGELHS</sequence>
<protein>
    <recommendedName>
        <fullName evidence="3">Chromatin modification-related protein MEAF6</fullName>
    </recommendedName>
</protein>
<evidence type="ECO:0000256" key="1">
    <source>
        <dbReference type="ARBA" id="ARBA00004123"/>
    </source>
</evidence>
<keyword evidence="5" id="KW-0805">Transcription regulation</keyword>
<evidence type="ECO:0000256" key="5">
    <source>
        <dbReference type="ARBA" id="ARBA00023015"/>
    </source>
</evidence>
<evidence type="ECO:0000256" key="9">
    <source>
        <dbReference type="SAM" id="MobiDB-lite"/>
    </source>
</evidence>
<dbReference type="AlphaFoldDB" id="A0A5S6QIZ0"/>
<keyword evidence="10" id="KW-1185">Reference proteome</keyword>
<dbReference type="GO" id="GO:0006325">
    <property type="term" value="P:chromatin organization"/>
    <property type="evidence" value="ECO:0007669"/>
    <property type="project" value="UniProtKB-KW"/>
</dbReference>
<feature type="region of interest" description="Disordered" evidence="9">
    <location>
        <begin position="100"/>
        <end position="138"/>
    </location>
</feature>
<dbReference type="InterPro" id="IPR015418">
    <property type="entry name" value="Eaf6"/>
</dbReference>
<evidence type="ECO:0000256" key="2">
    <source>
        <dbReference type="ARBA" id="ARBA00010916"/>
    </source>
</evidence>
<dbReference type="GO" id="GO:0000123">
    <property type="term" value="C:histone acetyltransferase complex"/>
    <property type="evidence" value="ECO:0007669"/>
    <property type="project" value="InterPro"/>
</dbReference>
<accession>A0A5S6QIZ0</accession>
<dbReference type="GO" id="GO:0005634">
    <property type="term" value="C:nucleus"/>
    <property type="evidence" value="ECO:0007669"/>
    <property type="project" value="UniProtKB-SubCell"/>
</dbReference>